<dbReference type="Proteomes" id="UP000266633">
    <property type="component" value="Unassembled WGS sequence"/>
</dbReference>
<feature type="domain" description="HTH gntR-type" evidence="4">
    <location>
        <begin position="14"/>
        <end position="81"/>
    </location>
</feature>
<dbReference type="InterPro" id="IPR011711">
    <property type="entry name" value="GntR_C"/>
</dbReference>
<evidence type="ECO:0000256" key="1">
    <source>
        <dbReference type="ARBA" id="ARBA00023015"/>
    </source>
</evidence>
<dbReference type="Gene3D" id="1.20.120.530">
    <property type="entry name" value="GntR ligand-binding domain-like"/>
    <property type="match status" value="1"/>
</dbReference>
<dbReference type="EMBL" id="QZDO01000007">
    <property type="protein sequence ID" value="RJL75980.1"/>
    <property type="molecule type" value="Genomic_DNA"/>
</dbReference>
<dbReference type="GO" id="GO:0003677">
    <property type="term" value="F:DNA binding"/>
    <property type="evidence" value="ECO:0007669"/>
    <property type="project" value="UniProtKB-KW"/>
</dbReference>
<dbReference type="EMBL" id="QESZ01000023">
    <property type="protein sequence ID" value="PWD71365.1"/>
    <property type="molecule type" value="Genomic_DNA"/>
</dbReference>
<protein>
    <submittedName>
        <fullName evidence="5">GntR family transcriptional regulator</fullName>
    </submittedName>
</protein>
<keyword evidence="1" id="KW-0805">Transcription regulation</keyword>
<evidence type="ECO:0000313" key="6">
    <source>
        <dbReference type="EMBL" id="RJL75980.1"/>
    </source>
</evidence>
<dbReference type="Pfam" id="PF00392">
    <property type="entry name" value="GntR"/>
    <property type="match status" value="1"/>
</dbReference>
<dbReference type="Gene3D" id="1.10.10.10">
    <property type="entry name" value="Winged helix-like DNA-binding domain superfamily/Winged helix DNA-binding domain"/>
    <property type="match status" value="1"/>
</dbReference>
<dbReference type="AlphaFoldDB" id="A0AAP2GFJ4"/>
<dbReference type="SMART" id="SM00895">
    <property type="entry name" value="FCD"/>
    <property type="match status" value="1"/>
</dbReference>
<dbReference type="SMART" id="SM00345">
    <property type="entry name" value="HTH_GNTR"/>
    <property type="match status" value="1"/>
</dbReference>
<evidence type="ECO:0000313" key="5">
    <source>
        <dbReference type="EMBL" id="PWD71365.1"/>
    </source>
</evidence>
<evidence type="ECO:0000313" key="8">
    <source>
        <dbReference type="Proteomes" id="UP000266633"/>
    </source>
</evidence>
<dbReference type="SUPFAM" id="SSF46785">
    <property type="entry name" value="Winged helix' DNA-binding domain"/>
    <property type="match status" value="1"/>
</dbReference>
<keyword evidence="3" id="KW-0804">Transcription</keyword>
<reference evidence="5 7" key="1">
    <citation type="submission" date="2018-05" db="EMBL/GenBank/DDBJ databases">
        <title>Genomic diversity of pathogens causing Blackleg of Potato in Pakistan.</title>
        <authorList>
            <person name="Sarfraz S."/>
            <person name="Riaz K."/>
            <person name="Oulghazi S."/>
            <person name="Cigna J."/>
            <person name="Sahi S.T."/>
            <person name="Khan S.H."/>
            <person name="Hameed A."/>
            <person name="Faure D."/>
        </authorList>
    </citation>
    <scope>NUCLEOTIDE SEQUENCE [LARGE SCALE GENOMIC DNA]</scope>
    <source>
        <strain evidence="5 7">SS70</strain>
    </source>
</reference>
<dbReference type="PANTHER" id="PTHR43537:SF53">
    <property type="entry name" value="HTH-TYPE TRANSCRIPTIONAL REPRESSOR NANR"/>
    <property type="match status" value="1"/>
</dbReference>
<dbReference type="InterPro" id="IPR000524">
    <property type="entry name" value="Tscrpt_reg_HTH_GntR"/>
</dbReference>
<accession>A0AAP2GFJ4</accession>
<dbReference type="GeneID" id="49323383"/>
<dbReference type="PROSITE" id="PS50949">
    <property type="entry name" value="HTH_GNTR"/>
    <property type="match status" value="1"/>
</dbReference>
<dbReference type="SUPFAM" id="SSF48008">
    <property type="entry name" value="GntR ligand-binding domain-like"/>
    <property type="match status" value="1"/>
</dbReference>
<keyword evidence="2" id="KW-0238">DNA-binding</keyword>
<proteinExistence type="predicted"/>
<gene>
    <name evidence="6" type="ORF">D5077_03005</name>
    <name evidence="5" type="ORF">DF213_16310</name>
</gene>
<dbReference type="Proteomes" id="UP000245055">
    <property type="component" value="Unassembled WGS sequence"/>
</dbReference>
<sequence length="251" mass="27768">MNDIYSLGQETFFEQKDEVIYQALLNAIVEHQLLPGARLPEEALAEVFGVSRTGIRKVLQRLATVQMVTLLPKRGAQVATPTVEEAREIFLTRSLMECANLSAVIAHCQPPHLAALETLMAAEEKAHHDRNGPEAIRLSAAFHIQLQAISGNSVLTSMVSQLTRRSSLVIAAYGAPWQQGCRCHDHQDLLTLLRNRDLPALTTAMQQHFDDIVASLHFGCDGVTTPDFSRLFSHLKPLGRSLGRSKEEQAE</sequence>
<dbReference type="RefSeq" id="WP_024107045.1">
    <property type="nucleotide sequence ID" value="NZ_CP031560.1"/>
</dbReference>
<dbReference type="CDD" id="cd07377">
    <property type="entry name" value="WHTH_GntR"/>
    <property type="match status" value="1"/>
</dbReference>
<dbReference type="InterPro" id="IPR008920">
    <property type="entry name" value="TF_FadR/GntR_C"/>
</dbReference>
<reference evidence="6 8" key="2">
    <citation type="submission" date="2018-09" db="EMBL/GenBank/DDBJ databases">
        <title>Phylogenetic diversity of Pectobacterium and Dickeya strains causing blackleg disease of potato in Morocco.</title>
        <authorList>
            <person name="Oulghazi S."/>
            <person name="Moumni M."/>
            <person name="Faure D."/>
        </authorList>
    </citation>
    <scope>NUCLEOTIDE SEQUENCE [LARGE SCALE GENOMIC DNA]</scope>
    <source>
        <strain evidence="6 8">S4.16.03.LID</strain>
    </source>
</reference>
<evidence type="ECO:0000256" key="2">
    <source>
        <dbReference type="ARBA" id="ARBA00023125"/>
    </source>
</evidence>
<dbReference type="Pfam" id="PF07729">
    <property type="entry name" value="FCD"/>
    <property type="match status" value="1"/>
</dbReference>
<comment type="caution">
    <text evidence="5">The sequence shown here is derived from an EMBL/GenBank/DDBJ whole genome shotgun (WGS) entry which is preliminary data.</text>
</comment>
<dbReference type="InterPro" id="IPR036390">
    <property type="entry name" value="WH_DNA-bd_sf"/>
</dbReference>
<organism evidence="5 7">
    <name type="scientific">Dickeya dianthicola</name>
    <dbReference type="NCBI Taxonomy" id="204039"/>
    <lineage>
        <taxon>Bacteria</taxon>
        <taxon>Pseudomonadati</taxon>
        <taxon>Pseudomonadota</taxon>
        <taxon>Gammaproteobacteria</taxon>
        <taxon>Enterobacterales</taxon>
        <taxon>Pectobacteriaceae</taxon>
        <taxon>Dickeya</taxon>
    </lineage>
</organism>
<name>A0AAP2GFJ4_9GAMM</name>
<evidence type="ECO:0000256" key="3">
    <source>
        <dbReference type="ARBA" id="ARBA00023163"/>
    </source>
</evidence>
<keyword evidence="8" id="KW-1185">Reference proteome</keyword>
<evidence type="ECO:0000259" key="4">
    <source>
        <dbReference type="PROSITE" id="PS50949"/>
    </source>
</evidence>
<dbReference type="InterPro" id="IPR036388">
    <property type="entry name" value="WH-like_DNA-bd_sf"/>
</dbReference>
<dbReference type="GO" id="GO:0003700">
    <property type="term" value="F:DNA-binding transcription factor activity"/>
    <property type="evidence" value="ECO:0007669"/>
    <property type="project" value="InterPro"/>
</dbReference>
<evidence type="ECO:0000313" key="7">
    <source>
        <dbReference type="Proteomes" id="UP000245055"/>
    </source>
</evidence>
<dbReference type="PANTHER" id="PTHR43537">
    <property type="entry name" value="TRANSCRIPTIONAL REGULATOR, GNTR FAMILY"/>
    <property type="match status" value="1"/>
</dbReference>